<name>A0AA86NBL4_9EUKA</name>
<dbReference type="EMBL" id="CATOUU010000094">
    <property type="protein sequence ID" value="CAI9916186.1"/>
    <property type="molecule type" value="Genomic_DNA"/>
</dbReference>
<reference evidence="1" key="1">
    <citation type="submission" date="2023-06" db="EMBL/GenBank/DDBJ databases">
        <authorList>
            <person name="Kurt Z."/>
        </authorList>
    </citation>
    <scope>NUCLEOTIDE SEQUENCE</scope>
</reference>
<sequence>MQRKIIAHSTKRRIRFIPENAHAPASRRRWRPWRTTAGGVQPRRDSCPRFSRSKMSLLVDMYQMSGGSAQTSAFTSSVAQMAGFEPVYVLWIYTKRKQSHSSRAIWWYTSSAGVLQRLRTSRSVEITLASELQPCIFYSSILFTKLYFRI</sequence>
<evidence type="ECO:0000313" key="2">
    <source>
        <dbReference type="EMBL" id="CAL6062933.1"/>
    </source>
</evidence>
<evidence type="ECO:0000313" key="3">
    <source>
        <dbReference type="Proteomes" id="UP001642409"/>
    </source>
</evidence>
<protein>
    <submittedName>
        <fullName evidence="2">Hypothetical_protein</fullName>
    </submittedName>
</protein>
<accession>A0AA86NBL4</accession>
<dbReference type="AlphaFoldDB" id="A0AA86NBL4"/>
<dbReference type="Proteomes" id="UP001642409">
    <property type="component" value="Unassembled WGS sequence"/>
</dbReference>
<dbReference type="EMBL" id="CAXDID020000242">
    <property type="protein sequence ID" value="CAL6062933.1"/>
    <property type="molecule type" value="Genomic_DNA"/>
</dbReference>
<proteinExistence type="predicted"/>
<comment type="caution">
    <text evidence="1">The sequence shown here is derived from an EMBL/GenBank/DDBJ whole genome shotgun (WGS) entry which is preliminary data.</text>
</comment>
<reference evidence="2 3" key="2">
    <citation type="submission" date="2024-07" db="EMBL/GenBank/DDBJ databases">
        <authorList>
            <person name="Akdeniz Z."/>
        </authorList>
    </citation>
    <scope>NUCLEOTIDE SEQUENCE [LARGE SCALE GENOMIC DNA]</scope>
</reference>
<evidence type="ECO:0000313" key="1">
    <source>
        <dbReference type="EMBL" id="CAI9916186.1"/>
    </source>
</evidence>
<organism evidence="1">
    <name type="scientific">Hexamita inflata</name>
    <dbReference type="NCBI Taxonomy" id="28002"/>
    <lineage>
        <taxon>Eukaryota</taxon>
        <taxon>Metamonada</taxon>
        <taxon>Diplomonadida</taxon>
        <taxon>Hexamitidae</taxon>
        <taxon>Hexamitinae</taxon>
        <taxon>Hexamita</taxon>
    </lineage>
</organism>
<gene>
    <name evidence="1" type="ORF">HINF_LOCUS3831</name>
    <name evidence="2" type="ORF">HINF_LOCUS50498</name>
</gene>
<keyword evidence="3" id="KW-1185">Reference proteome</keyword>